<keyword evidence="3" id="KW-1185">Reference proteome</keyword>
<dbReference type="Pfam" id="PF14435">
    <property type="entry name" value="SUKH-4"/>
    <property type="match status" value="1"/>
</dbReference>
<organism evidence="2 3">
    <name type="scientific">Streptomyces nigra</name>
    <dbReference type="NCBI Taxonomy" id="1827580"/>
    <lineage>
        <taxon>Bacteria</taxon>
        <taxon>Bacillati</taxon>
        <taxon>Actinomycetota</taxon>
        <taxon>Actinomycetes</taxon>
        <taxon>Kitasatosporales</taxon>
        <taxon>Streptomycetaceae</taxon>
        <taxon>Streptomyces</taxon>
    </lineage>
</organism>
<reference evidence="2 3" key="1">
    <citation type="submission" date="2022-10" db="EMBL/GenBank/DDBJ databases">
        <title>The complete genomes of actinobacterial strains from the NBC collection.</title>
        <authorList>
            <person name="Joergensen T.S."/>
            <person name="Alvarez Arevalo M."/>
            <person name="Sterndorff E.B."/>
            <person name="Faurdal D."/>
            <person name="Vuksanovic O."/>
            <person name="Mourched A.-S."/>
            <person name="Charusanti P."/>
            <person name="Shaw S."/>
            <person name="Blin K."/>
            <person name="Weber T."/>
        </authorList>
    </citation>
    <scope>NUCLEOTIDE SEQUENCE [LARGE SCALE GENOMIC DNA]</scope>
    <source>
        <strain evidence="2 3">NBC_00206</strain>
    </source>
</reference>
<dbReference type="RefSeq" id="WP_406259059.1">
    <property type="nucleotide sequence ID" value="NZ_CP108125.1"/>
</dbReference>
<protein>
    <submittedName>
        <fullName evidence="2">SUKH-4 family immunity protein</fullName>
    </submittedName>
</protein>
<accession>A0ABZ1J2K4</accession>
<dbReference type="Proteomes" id="UP001622690">
    <property type="component" value="Chromosome"/>
</dbReference>
<evidence type="ECO:0000313" key="2">
    <source>
        <dbReference type="EMBL" id="WTO85559.1"/>
    </source>
</evidence>
<evidence type="ECO:0000256" key="1">
    <source>
        <dbReference type="SAM" id="MobiDB-lite"/>
    </source>
</evidence>
<dbReference type="EMBL" id="CP108125">
    <property type="protein sequence ID" value="WTO85559.1"/>
    <property type="molecule type" value="Genomic_DNA"/>
</dbReference>
<dbReference type="InterPro" id="IPR025851">
    <property type="entry name" value="SUKH-4"/>
</dbReference>
<feature type="region of interest" description="Disordered" evidence="1">
    <location>
        <begin position="438"/>
        <end position="484"/>
    </location>
</feature>
<proteinExistence type="predicted"/>
<gene>
    <name evidence="2" type="ORF">OHU27_25250</name>
</gene>
<sequence length="722" mass="78473">MSATPYQDAVTADVALTRALRWIDRPRDTSAWMWVGGRAGSGRTALLREVVARHPGAVYVDCAGRSAEEVARDLATALGIPATDSFKGNFATVAHQITDDPVVVLANTQWAGRLRISREPERVLGQVARGLIEHHRRGLRMRLLVEVDDGPGRVAEWRGRQLTLEGGFDPIPAPAPPDDDPTLSAALRALAVAEHRFVPLTVWSLLCSALGQDVPESRLDALLGEAAVVDWIHRANDGTGTALVSFKQEATAQQLRVQMPVEEAKSFHTRVVTTLSAADASDEMRWYAERALAGHAAAADQFEALLEDTEAVTRVGYATLFEAFEAAFHGKPIPQGGIAARMHYLARRGVQPSSQGEWLALWHLTLMQARPAQRAAADQLLAAAGPVTLPWRTLWAEGVGAGAFSTHALVSRPIVRSLRIVHGPDGDLVTARTRRDPIGTWDLTTGAPRPEPDEATETSGTTQADQGPRGWRPAGAADGEVDLPRMPEYVRRGVRSGRHLTLASTDGVFVVELDQDAGRDAPADLLKRLVGTRTTLAPAPLPDEARAPTTDWLTDVWDAAAIKRFPRETLPSALSDIGAREFLSSVGFPCVTGFLELDTTGLASAGLHPVADGAEPVDDPAAEAHSTYFLLGWWQGERLLLDGRDGRVLLDGSSGNDDALAGSSLSQFVAMVRLYYWWFTSDWSIEDTESDVRHWLNLIDPQAYATQGWQRVFEDYNFGDRV</sequence>
<evidence type="ECO:0000313" key="3">
    <source>
        <dbReference type="Proteomes" id="UP001622690"/>
    </source>
</evidence>
<name>A0ABZ1J2K4_9ACTN</name>